<feature type="region of interest" description="Disordered" evidence="1">
    <location>
        <begin position="239"/>
        <end position="273"/>
    </location>
</feature>
<feature type="domain" description="BZIP" evidence="2">
    <location>
        <begin position="199"/>
        <end position="213"/>
    </location>
</feature>
<dbReference type="Proteomes" id="UP001530315">
    <property type="component" value="Unassembled WGS sequence"/>
</dbReference>
<feature type="region of interest" description="Disordered" evidence="1">
    <location>
        <begin position="146"/>
        <end position="184"/>
    </location>
</feature>
<dbReference type="AlphaFoldDB" id="A0ABD3QBP2"/>
<evidence type="ECO:0000259" key="2">
    <source>
        <dbReference type="PROSITE" id="PS00036"/>
    </source>
</evidence>
<dbReference type="SMART" id="SM00338">
    <property type="entry name" value="BRLZ"/>
    <property type="match status" value="1"/>
</dbReference>
<dbReference type="SUPFAM" id="SSF57959">
    <property type="entry name" value="Leucine zipper domain"/>
    <property type="match status" value="1"/>
</dbReference>
<protein>
    <recommendedName>
        <fullName evidence="2">BZIP domain-containing protein</fullName>
    </recommendedName>
</protein>
<feature type="region of interest" description="Disordered" evidence="1">
    <location>
        <begin position="1"/>
        <end position="74"/>
    </location>
</feature>
<evidence type="ECO:0000256" key="1">
    <source>
        <dbReference type="SAM" id="MobiDB-lite"/>
    </source>
</evidence>
<dbReference type="Gene3D" id="1.20.5.170">
    <property type="match status" value="1"/>
</dbReference>
<proteinExistence type="predicted"/>
<dbReference type="EMBL" id="JALLAZ020000333">
    <property type="protein sequence ID" value="KAL3797754.1"/>
    <property type="molecule type" value="Genomic_DNA"/>
</dbReference>
<comment type="caution">
    <text evidence="3">The sequence shown here is derived from an EMBL/GenBank/DDBJ whole genome shotgun (WGS) entry which is preliminary data.</text>
</comment>
<dbReference type="InterPro" id="IPR004827">
    <property type="entry name" value="bZIP"/>
</dbReference>
<dbReference type="InterPro" id="IPR046347">
    <property type="entry name" value="bZIP_sf"/>
</dbReference>
<dbReference type="PROSITE" id="PS00036">
    <property type="entry name" value="BZIP_BASIC"/>
    <property type="match status" value="1"/>
</dbReference>
<reference evidence="3 4" key="1">
    <citation type="submission" date="2024-10" db="EMBL/GenBank/DDBJ databases">
        <title>Updated reference genomes for cyclostephanoid diatoms.</title>
        <authorList>
            <person name="Roberts W.R."/>
            <person name="Alverson A.J."/>
        </authorList>
    </citation>
    <scope>NUCLEOTIDE SEQUENCE [LARGE SCALE GENOMIC DNA]</scope>
    <source>
        <strain evidence="3 4">AJA276-08</strain>
    </source>
</reference>
<accession>A0ABD3QBP2</accession>
<organism evidence="3 4">
    <name type="scientific">Stephanodiscus triporus</name>
    <dbReference type="NCBI Taxonomy" id="2934178"/>
    <lineage>
        <taxon>Eukaryota</taxon>
        <taxon>Sar</taxon>
        <taxon>Stramenopiles</taxon>
        <taxon>Ochrophyta</taxon>
        <taxon>Bacillariophyta</taxon>
        <taxon>Coscinodiscophyceae</taxon>
        <taxon>Thalassiosirophycidae</taxon>
        <taxon>Stephanodiscales</taxon>
        <taxon>Stephanodiscaceae</taxon>
        <taxon>Stephanodiscus</taxon>
    </lineage>
</organism>
<dbReference type="CDD" id="cd14686">
    <property type="entry name" value="bZIP"/>
    <property type="match status" value="1"/>
</dbReference>
<keyword evidence="4" id="KW-1185">Reference proteome</keyword>
<evidence type="ECO:0000313" key="4">
    <source>
        <dbReference type="Proteomes" id="UP001530315"/>
    </source>
</evidence>
<feature type="compositionally biased region" description="Basic residues" evidence="1">
    <location>
        <begin position="36"/>
        <end position="46"/>
    </location>
</feature>
<feature type="compositionally biased region" description="Low complexity" evidence="1">
    <location>
        <begin position="8"/>
        <end position="17"/>
    </location>
</feature>
<gene>
    <name evidence="3" type="ORF">ACHAW5_007541</name>
</gene>
<feature type="compositionally biased region" description="Low complexity" evidence="1">
    <location>
        <begin position="50"/>
        <end position="60"/>
    </location>
</feature>
<sequence>MAGKRARQPAAAAPPKSSMEESADALAGVEGALTGSKRKGTPSPKKKGGETTTATATADNETAKRPRSNSMEQLVDVAGSILKEEDLHDQEDKKGGAWYATNDVAIAAAAAAAASVPDPMADAADEIPASTSAVAATAAAVAAAAVPTGFRKKAATKKATAAKSPTPDDGNKSRKTQITYNPDITMTKEQLTAWRREMRRVRNRESAAASRRKVRDRIDELEDEVEIWKRRYQEVMARLGQSEGEKEEEEREVRREVDLETAAVGEGNGHSQV</sequence>
<name>A0ABD3QBP2_9STRA</name>
<evidence type="ECO:0000313" key="3">
    <source>
        <dbReference type="EMBL" id="KAL3797754.1"/>
    </source>
</evidence>